<feature type="non-terminal residue" evidence="1">
    <location>
        <position position="1"/>
    </location>
</feature>
<proteinExistence type="predicted"/>
<name>A0A813HFD2_POLGL</name>
<sequence>PSARAVPLQPMGPLSMETTCVTIAKGRQRLRDILEGKHKVDGAKWHGGAHALQTSLRRDFRMHLCNGLVRCSAGEGQLAK</sequence>
<keyword evidence="2" id="KW-1185">Reference proteome</keyword>
<protein>
    <submittedName>
        <fullName evidence="1">Uncharacterized protein</fullName>
    </submittedName>
</protein>
<reference evidence="1" key="1">
    <citation type="submission" date="2021-02" db="EMBL/GenBank/DDBJ databases">
        <authorList>
            <person name="Dougan E. K."/>
            <person name="Rhodes N."/>
            <person name="Thang M."/>
            <person name="Chan C."/>
        </authorList>
    </citation>
    <scope>NUCLEOTIDE SEQUENCE</scope>
</reference>
<dbReference type="EMBL" id="CAJNNV010031483">
    <property type="protein sequence ID" value="CAE8636380.1"/>
    <property type="molecule type" value="Genomic_DNA"/>
</dbReference>
<feature type="non-terminal residue" evidence="1">
    <location>
        <position position="80"/>
    </location>
</feature>
<evidence type="ECO:0000313" key="1">
    <source>
        <dbReference type="EMBL" id="CAE8636380.1"/>
    </source>
</evidence>
<accession>A0A813HFD2</accession>
<comment type="caution">
    <text evidence="1">The sequence shown here is derived from an EMBL/GenBank/DDBJ whole genome shotgun (WGS) entry which is preliminary data.</text>
</comment>
<dbReference type="AlphaFoldDB" id="A0A813HFD2"/>
<organism evidence="1 2">
    <name type="scientific">Polarella glacialis</name>
    <name type="common">Dinoflagellate</name>
    <dbReference type="NCBI Taxonomy" id="89957"/>
    <lineage>
        <taxon>Eukaryota</taxon>
        <taxon>Sar</taxon>
        <taxon>Alveolata</taxon>
        <taxon>Dinophyceae</taxon>
        <taxon>Suessiales</taxon>
        <taxon>Suessiaceae</taxon>
        <taxon>Polarella</taxon>
    </lineage>
</organism>
<dbReference type="Proteomes" id="UP000654075">
    <property type="component" value="Unassembled WGS sequence"/>
</dbReference>
<gene>
    <name evidence="1" type="ORF">PGLA1383_LOCUS51860</name>
</gene>
<evidence type="ECO:0000313" key="2">
    <source>
        <dbReference type="Proteomes" id="UP000654075"/>
    </source>
</evidence>